<dbReference type="Proteomes" id="UP000236732">
    <property type="component" value="Unassembled WGS sequence"/>
</dbReference>
<evidence type="ECO:0000259" key="9">
    <source>
        <dbReference type="Pfam" id="PF02018"/>
    </source>
</evidence>
<organism evidence="11 12">
    <name type="scientific">Nonomuraea solani</name>
    <dbReference type="NCBI Taxonomy" id="1144553"/>
    <lineage>
        <taxon>Bacteria</taxon>
        <taxon>Bacillati</taxon>
        <taxon>Actinomycetota</taxon>
        <taxon>Actinomycetes</taxon>
        <taxon>Streptosporangiales</taxon>
        <taxon>Streptosporangiaceae</taxon>
        <taxon>Nonomuraea</taxon>
    </lineage>
</organism>
<dbReference type="EMBL" id="FNVT01000009">
    <property type="protein sequence ID" value="SEG95986.1"/>
    <property type="molecule type" value="Genomic_DNA"/>
</dbReference>
<evidence type="ECO:0000259" key="10">
    <source>
        <dbReference type="Pfam" id="PF02927"/>
    </source>
</evidence>
<evidence type="ECO:0000256" key="2">
    <source>
        <dbReference type="ARBA" id="ARBA00022801"/>
    </source>
</evidence>
<evidence type="ECO:0000256" key="7">
    <source>
        <dbReference type="RuleBase" id="RU361166"/>
    </source>
</evidence>
<dbReference type="InterPro" id="IPR003305">
    <property type="entry name" value="CenC_carb-bd"/>
</dbReference>
<feature type="active site" evidence="6">
    <location>
        <position position="701"/>
    </location>
</feature>
<accession>A0A1H6EG82</accession>
<comment type="similarity">
    <text evidence="1 6 7">Belongs to the glycosyl hydrolase 9 (cellulase E) family.</text>
</comment>
<proteinExistence type="inferred from homology"/>
<keyword evidence="7" id="KW-0136">Cellulose degradation</keyword>
<evidence type="ECO:0000256" key="6">
    <source>
        <dbReference type="PROSITE-ProRule" id="PRU10060"/>
    </source>
</evidence>
<dbReference type="CDD" id="cd02850">
    <property type="entry name" value="E_set_Cellulase_N"/>
    <property type="match status" value="1"/>
</dbReference>
<dbReference type="InterPro" id="IPR012341">
    <property type="entry name" value="6hp_glycosidase-like_sf"/>
</dbReference>
<feature type="domain" description="CBM-cenC" evidence="9">
    <location>
        <begin position="30"/>
        <end position="148"/>
    </location>
</feature>
<keyword evidence="7" id="KW-0732">Signal</keyword>
<keyword evidence="4 6" id="KW-0326">Glycosidase</keyword>
<keyword evidence="12" id="KW-1185">Reference proteome</keyword>
<keyword evidence="3 6" id="KW-0119">Carbohydrate metabolism</keyword>
<dbReference type="SUPFAM" id="SSF81296">
    <property type="entry name" value="E set domains"/>
    <property type="match status" value="1"/>
</dbReference>
<dbReference type="Pfam" id="PF02018">
    <property type="entry name" value="CBM_4_9"/>
    <property type="match status" value="1"/>
</dbReference>
<dbReference type="PANTHER" id="PTHR22298">
    <property type="entry name" value="ENDO-1,4-BETA-GLUCANASE"/>
    <property type="match status" value="1"/>
</dbReference>
<dbReference type="Pfam" id="PF00759">
    <property type="entry name" value="Glyco_hydro_9"/>
    <property type="match status" value="1"/>
</dbReference>
<dbReference type="EC" id="3.2.1.4" evidence="7"/>
<evidence type="ECO:0000256" key="3">
    <source>
        <dbReference type="ARBA" id="ARBA00023277"/>
    </source>
</evidence>
<dbReference type="Gene3D" id="2.60.120.260">
    <property type="entry name" value="Galactose-binding domain-like"/>
    <property type="match status" value="1"/>
</dbReference>
<reference evidence="11 12" key="1">
    <citation type="submission" date="2016-10" db="EMBL/GenBank/DDBJ databases">
        <authorList>
            <person name="de Groot N.N."/>
        </authorList>
    </citation>
    <scope>NUCLEOTIDE SEQUENCE [LARGE SCALE GENOMIC DNA]</scope>
    <source>
        <strain evidence="11 12">CGMCC 4.7037</strain>
    </source>
</reference>
<dbReference type="InterPro" id="IPR013783">
    <property type="entry name" value="Ig-like_fold"/>
</dbReference>
<protein>
    <recommendedName>
        <fullName evidence="7">Endoglucanase</fullName>
        <ecNumber evidence="7">3.2.1.4</ecNumber>
    </recommendedName>
</protein>
<dbReference type="InterPro" id="IPR008979">
    <property type="entry name" value="Galactose-bd-like_sf"/>
</dbReference>
<gene>
    <name evidence="11" type="ORF">SAMN05444920_109229</name>
</gene>
<feature type="chain" id="PRO_5009029646" description="Endoglucanase" evidence="7">
    <location>
        <begin position="25"/>
        <end position="729"/>
    </location>
</feature>
<dbReference type="RefSeq" id="WP_103959474.1">
    <property type="nucleotide sequence ID" value="NZ_FNVT01000009.1"/>
</dbReference>
<evidence type="ECO:0000313" key="12">
    <source>
        <dbReference type="Proteomes" id="UP000236732"/>
    </source>
</evidence>
<feature type="signal peptide" evidence="7">
    <location>
        <begin position="1"/>
        <end position="24"/>
    </location>
</feature>
<evidence type="ECO:0000313" key="11">
    <source>
        <dbReference type="EMBL" id="SEG95986.1"/>
    </source>
</evidence>
<name>A0A1H6EG82_9ACTN</name>
<dbReference type="SUPFAM" id="SSF48208">
    <property type="entry name" value="Six-hairpin glycosidases"/>
    <property type="match status" value="1"/>
</dbReference>
<dbReference type="InterPro" id="IPR001701">
    <property type="entry name" value="Glyco_hydro_9"/>
</dbReference>
<keyword evidence="5 6" id="KW-0624">Polysaccharide degradation</keyword>
<evidence type="ECO:0000256" key="4">
    <source>
        <dbReference type="ARBA" id="ARBA00023295"/>
    </source>
</evidence>
<dbReference type="PROSITE" id="PS00698">
    <property type="entry name" value="GH9_3"/>
    <property type="match status" value="1"/>
</dbReference>
<sequence length="729" mass="78350">MPATLRLSAACVLLLAGLAAPAHADSYERLLNGGFDSGRDPWWSSQNTPSRVESGRLCADVPAGTTNPWDSMIGQNDVPLEDGQSYTLRFTASASRDVTIRTTVQLAGPPHTTPLDQRPELTATPRTFEYTATSNVSDSHGQVSFQMGGATEPYTLCLDEISLVGGVLPPGGVRDLGSPVRVNQHGYATSGPKRATIVDPGTRPLSWRLLDTRGAAVAQGRTRVHGADAMSGDHVHVADFSSVRKAGTGYTLAVGDQVSLPFDIGDDLYDDLRRDALAYFYHNRSGIPIEAAYVGDAYARPAGHLGVAPNQGDTRVPCLPGTCDHTLDVRGGWYDAGDHGKYVVNGALAAWQLMDLYERSRGQGDREGTRDGLLRIPEAGNGVPDVLDEARWEVEFLLRMQVPASGLVHHKAHDAAWTGHPTIPHLDAQPRHLYPPSTAATLNLAAAGAQCARIWKVWDRAFARRCLEAAETAWRAARAHPGLYAPPGGEGGGAYDDTDVSDEFSWAAAELYATTGKRSYLPFVTTKLTADGFSWQSTGALADLTVARLPGRFPAAMFAAARKRVLSVADGYVRDTYTQGYANPYLPADGKYVWGSASATTNSAVIMATAYDLTRGRRYREAVLESMDYLLGRNALNQSYITGYGERAGRNQHHRFWAHQIDASLPIPAPGSLAGGPNSGLQDPVAQRNLAGCAPAKCYIDDIGSWSTNEVAINWNSSLAWIAAFTDSL</sequence>
<dbReference type="OrthoDB" id="9808897at2"/>
<evidence type="ECO:0000256" key="1">
    <source>
        <dbReference type="ARBA" id="ARBA00007072"/>
    </source>
</evidence>
<dbReference type="InterPro" id="IPR008928">
    <property type="entry name" value="6-hairpin_glycosidase_sf"/>
</dbReference>
<dbReference type="InterPro" id="IPR033126">
    <property type="entry name" value="Glyco_hydro_9_Asp/Glu_AS"/>
</dbReference>
<keyword evidence="2 6" id="KW-0378">Hydrolase</keyword>
<dbReference type="Gene3D" id="1.50.10.10">
    <property type="match status" value="1"/>
</dbReference>
<feature type="domain" description="Glycoside hydrolase family 9" evidence="8">
    <location>
        <begin position="269"/>
        <end position="722"/>
    </location>
</feature>
<comment type="catalytic activity">
    <reaction evidence="7">
        <text>Endohydrolysis of (1-&gt;4)-beta-D-glucosidic linkages in cellulose, lichenin and cereal beta-D-glucans.</text>
        <dbReference type="EC" id="3.2.1.4"/>
    </reaction>
</comment>
<dbReference type="AlphaFoldDB" id="A0A1H6EG82"/>
<dbReference type="GO" id="GO:0008810">
    <property type="term" value="F:cellulase activity"/>
    <property type="evidence" value="ECO:0007669"/>
    <property type="project" value="UniProtKB-EC"/>
</dbReference>
<dbReference type="Gene3D" id="2.60.40.10">
    <property type="entry name" value="Immunoglobulins"/>
    <property type="match status" value="1"/>
</dbReference>
<evidence type="ECO:0000259" key="8">
    <source>
        <dbReference type="Pfam" id="PF00759"/>
    </source>
</evidence>
<dbReference type="Pfam" id="PF02927">
    <property type="entry name" value="CelD_N"/>
    <property type="match status" value="1"/>
</dbReference>
<feature type="active site" evidence="6">
    <location>
        <position position="710"/>
    </location>
</feature>
<dbReference type="InterPro" id="IPR004197">
    <property type="entry name" value="Cellulase_Ig-like"/>
</dbReference>
<feature type="domain" description="Cellulase Ig-like" evidence="10">
    <location>
        <begin position="177"/>
        <end position="257"/>
    </location>
</feature>
<dbReference type="SUPFAM" id="SSF49785">
    <property type="entry name" value="Galactose-binding domain-like"/>
    <property type="match status" value="1"/>
</dbReference>
<dbReference type="InterPro" id="IPR014756">
    <property type="entry name" value="Ig_E-set"/>
</dbReference>
<evidence type="ECO:0000256" key="5">
    <source>
        <dbReference type="ARBA" id="ARBA00023326"/>
    </source>
</evidence>
<dbReference type="GO" id="GO:0030245">
    <property type="term" value="P:cellulose catabolic process"/>
    <property type="evidence" value="ECO:0007669"/>
    <property type="project" value="UniProtKB-KW"/>
</dbReference>